<name>A0A7M7N5N8_STRPU</name>
<keyword evidence="8 11" id="KW-0472">Membrane</keyword>
<dbReference type="CTD" id="255919"/>
<sequence>MNDNMSVEQVQTEDLKAFEQRLTEVVGYLRPYAWRWTVLLIVIAVCTACGAWYWLLDEETSKVSFIQSLKNHPFFASSGSTLIILFMAGIHKRVISPAIITARCRKVLANFNMSCDDTGKLILKPPSAWKNNDNDNKIYYCYSY</sequence>
<evidence type="ECO:0000313" key="12">
    <source>
        <dbReference type="EnsemblMetazoa" id="XP_030831348"/>
    </source>
</evidence>
<dbReference type="PANTHER" id="PTHR20996:SF1">
    <property type="entry name" value="NUCLEAR ENVELOPE PHOSPHATASE-REGULATORY SUBUNIT 1"/>
    <property type="match status" value="1"/>
</dbReference>
<evidence type="ECO:0000256" key="9">
    <source>
        <dbReference type="ARBA" id="ARBA00023242"/>
    </source>
</evidence>
<keyword evidence="9" id="KW-0539">Nucleus</keyword>
<organism evidence="12 13">
    <name type="scientific">Strongylocentrotus purpuratus</name>
    <name type="common">Purple sea urchin</name>
    <dbReference type="NCBI Taxonomy" id="7668"/>
    <lineage>
        <taxon>Eukaryota</taxon>
        <taxon>Metazoa</taxon>
        <taxon>Echinodermata</taxon>
        <taxon>Eleutherozoa</taxon>
        <taxon>Echinozoa</taxon>
        <taxon>Echinoidea</taxon>
        <taxon>Euechinoidea</taxon>
        <taxon>Echinacea</taxon>
        <taxon>Camarodonta</taxon>
        <taxon>Echinidea</taxon>
        <taxon>Strongylocentrotidae</taxon>
        <taxon>Strongylocentrotus</taxon>
    </lineage>
</organism>
<keyword evidence="6 11" id="KW-1133">Transmembrane helix</keyword>
<dbReference type="PANTHER" id="PTHR20996">
    <property type="entry name" value="NUCLEAR ENVELOPE PHOSPHATASE-REGULATORY SUBUNIT 1"/>
    <property type="match status" value="1"/>
</dbReference>
<feature type="transmembrane region" description="Helical" evidence="11">
    <location>
        <begin position="74"/>
        <end position="90"/>
    </location>
</feature>
<comment type="subcellular location">
    <subcellularLocation>
        <location evidence="2">Cytoplasm</location>
    </subcellularLocation>
    <subcellularLocation>
        <location evidence="1">Nucleus membrane</location>
        <topology evidence="1">Multi-pass membrane protein</topology>
    </subcellularLocation>
</comment>
<keyword evidence="13" id="KW-1185">Reference proteome</keyword>
<dbReference type="OMA" id="NHPFFAI"/>
<dbReference type="GO" id="GO:0006629">
    <property type="term" value="P:lipid metabolic process"/>
    <property type="evidence" value="ECO:0007669"/>
    <property type="project" value="UniProtKB-KW"/>
</dbReference>
<evidence type="ECO:0000313" key="13">
    <source>
        <dbReference type="Proteomes" id="UP000007110"/>
    </source>
</evidence>
<dbReference type="RefSeq" id="XP_030831348.1">
    <property type="nucleotide sequence ID" value="XM_030975488.1"/>
</dbReference>
<evidence type="ECO:0000256" key="5">
    <source>
        <dbReference type="ARBA" id="ARBA00022692"/>
    </source>
</evidence>
<evidence type="ECO:0000256" key="4">
    <source>
        <dbReference type="ARBA" id="ARBA00022490"/>
    </source>
</evidence>
<evidence type="ECO:0000256" key="3">
    <source>
        <dbReference type="ARBA" id="ARBA00010998"/>
    </source>
</evidence>
<dbReference type="InterPro" id="IPR019168">
    <property type="entry name" value="NEP1-R1"/>
</dbReference>
<evidence type="ECO:0000256" key="2">
    <source>
        <dbReference type="ARBA" id="ARBA00004496"/>
    </source>
</evidence>
<dbReference type="Proteomes" id="UP000007110">
    <property type="component" value="Unassembled WGS sequence"/>
</dbReference>
<dbReference type="GO" id="GO:0071595">
    <property type="term" value="C:Nem1-Spo7 phosphatase complex"/>
    <property type="evidence" value="ECO:0007669"/>
    <property type="project" value="InterPro"/>
</dbReference>
<dbReference type="AlphaFoldDB" id="A0A7M7N5N8"/>
<proteinExistence type="inferred from homology"/>
<keyword evidence="5 11" id="KW-0812">Transmembrane</keyword>
<protein>
    <recommendedName>
        <fullName evidence="10">Transmembrane protein 188</fullName>
    </recommendedName>
</protein>
<evidence type="ECO:0000256" key="10">
    <source>
        <dbReference type="ARBA" id="ARBA00030458"/>
    </source>
</evidence>
<dbReference type="EnsemblMetazoa" id="XM_030975488">
    <property type="protein sequence ID" value="XP_030831348"/>
    <property type="gene ID" value="LOC752926"/>
</dbReference>
<comment type="similarity">
    <text evidence="3">Belongs to the CNEP1R1 family.</text>
</comment>
<dbReference type="GO" id="GO:0005737">
    <property type="term" value="C:cytoplasm"/>
    <property type="evidence" value="ECO:0007669"/>
    <property type="project" value="UniProtKB-SubCell"/>
</dbReference>
<evidence type="ECO:0000256" key="8">
    <source>
        <dbReference type="ARBA" id="ARBA00023136"/>
    </source>
</evidence>
<evidence type="ECO:0000256" key="7">
    <source>
        <dbReference type="ARBA" id="ARBA00023098"/>
    </source>
</evidence>
<keyword evidence="4" id="KW-0963">Cytoplasm</keyword>
<evidence type="ECO:0000256" key="11">
    <source>
        <dbReference type="SAM" id="Phobius"/>
    </source>
</evidence>
<evidence type="ECO:0000256" key="6">
    <source>
        <dbReference type="ARBA" id="ARBA00022989"/>
    </source>
</evidence>
<evidence type="ECO:0000256" key="1">
    <source>
        <dbReference type="ARBA" id="ARBA00004232"/>
    </source>
</evidence>
<dbReference type="GO" id="GO:0031965">
    <property type="term" value="C:nuclear membrane"/>
    <property type="evidence" value="ECO:0007669"/>
    <property type="project" value="UniProtKB-SubCell"/>
</dbReference>
<keyword evidence="7" id="KW-0443">Lipid metabolism</keyword>
<reference evidence="13" key="1">
    <citation type="submission" date="2015-02" db="EMBL/GenBank/DDBJ databases">
        <title>Genome sequencing for Strongylocentrotus purpuratus.</title>
        <authorList>
            <person name="Murali S."/>
            <person name="Liu Y."/>
            <person name="Vee V."/>
            <person name="English A."/>
            <person name="Wang M."/>
            <person name="Skinner E."/>
            <person name="Han Y."/>
            <person name="Muzny D.M."/>
            <person name="Worley K.C."/>
            <person name="Gibbs R.A."/>
        </authorList>
    </citation>
    <scope>NUCLEOTIDE SEQUENCE</scope>
</reference>
<dbReference type="Pfam" id="PF09771">
    <property type="entry name" value="Tmemb_18A"/>
    <property type="match status" value="1"/>
</dbReference>
<dbReference type="GeneID" id="752926"/>
<feature type="transmembrane region" description="Helical" evidence="11">
    <location>
        <begin position="36"/>
        <end position="54"/>
    </location>
</feature>
<accession>A0A7M7N5N8</accession>
<reference evidence="12" key="2">
    <citation type="submission" date="2021-01" db="UniProtKB">
        <authorList>
            <consortium name="EnsemblMetazoa"/>
        </authorList>
    </citation>
    <scope>IDENTIFICATION</scope>
</reference>